<name>A0A3E5IEE6_BACFG</name>
<keyword evidence="1" id="KW-0732">Signal</keyword>
<gene>
    <name evidence="2" type="ORF">F2Z89_05095</name>
    <name evidence="3" type="ORF">NXX45_22535</name>
</gene>
<sequence length="523" mass="56394">MKKNLLYLFALICSVSLFTACSDDDDNSWQELPKGEIKAENVDFQLNGTNTTGTVNFEATSLQSATVGFKNVVDGYSDITVDVTMEKQADGSFKFNGTKDIMTKPVTRETSQPAPLLKVTVDGMITPEGKVTLNVSATGAGLYIGTYKGETLVLTYGETTLTGKEVVFDATDGANVSILLKDIIPGETETTLTGVQVANEGFSGSTKTNTSTIEYTGSRKDKVLTLNLKVTMNDPKGWAKTYTLGEYTIGTLDVDGTPMPNSVLTSSLYSNWEVKDAYYSTFFPAVLRTIGGLILPQVLQSVTLEADGNISAKYSSGSVTFDPNWAMGLIFGGGAPGVDVLNKLIPTDGWQQSPKNLAYWFPKDDKLYLKLNVSTIISQAMGSNAESLAPIISEILNGDAATVKKLIGTMLKVDMSSISDETFEMLLGWVNNGIPLNVKTTDKGHTYIYLDKTAFDPIMVDKEMSADSSDFGTGSDLFKLWKIMMDAKIIPEDAAAAIILLIGLPQNWPSTTGFDLGLDLLAK</sequence>
<proteinExistence type="predicted"/>
<feature type="signal peptide" evidence="1">
    <location>
        <begin position="1"/>
        <end position="19"/>
    </location>
</feature>
<reference evidence="3" key="2">
    <citation type="submission" date="2022-08" db="EMBL/GenBank/DDBJ databases">
        <title>Genome Sequencing of Bacteroides fragilis Group Isolates with Nanopore Technology.</title>
        <authorList>
            <person name="Tisza M.J."/>
            <person name="Smith D."/>
            <person name="Dekker J.P."/>
        </authorList>
    </citation>
    <scope>NUCLEOTIDE SEQUENCE</scope>
    <source>
        <strain evidence="3">BFG-70</strain>
    </source>
</reference>
<dbReference type="PROSITE" id="PS51257">
    <property type="entry name" value="PROKAR_LIPOPROTEIN"/>
    <property type="match status" value="1"/>
</dbReference>
<evidence type="ECO:0000313" key="4">
    <source>
        <dbReference type="Proteomes" id="UP000460666"/>
    </source>
</evidence>
<dbReference type="RefSeq" id="WP_008657503.1">
    <property type="nucleotide sequence ID" value="NZ_CABKOU010000001.1"/>
</dbReference>
<evidence type="ECO:0000256" key="1">
    <source>
        <dbReference type="SAM" id="SignalP"/>
    </source>
</evidence>
<dbReference type="Proteomes" id="UP000460666">
    <property type="component" value="Unassembled WGS sequence"/>
</dbReference>
<accession>A0A3E5IEE6</accession>
<dbReference type="AlphaFoldDB" id="A0A3E5IEE6"/>
<evidence type="ECO:0000313" key="3">
    <source>
        <dbReference type="EMBL" id="UVR56449.1"/>
    </source>
</evidence>
<dbReference type="Proteomes" id="UP001060330">
    <property type="component" value="Chromosome"/>
</dbReference>
<dbReference type="Pfam" id="PF16272">
    <property type="entry name" value="DUF4925"/>
    <property type="match status" value="2"/>
</dbReference>
<protein>
    <submittedName>
        <fullName evidence="2">DUF4925 domain-containing protein</fullName>
    </submittedName>
</protein>
<dbReference type="EMBL" id="CP103216">
    <property type="protein sequence ID" value="UVR56449.1"/>
    <property type="molecule type" value="Genomic_DNA"/>
</dbReference>
<organism evidence="2 4">
    <name type="scientific">Bacteroides fragilis</name>
    <dbReference type="NCBI Taxonomy" id="817"/>
    <lineage>
        <taxon>Bacteria</taxon>
        <taxon>Pseudomonadati</taxon>
        <taxon>Bacteroidota</taxon>
        <taxon>Bacteroidia</taxon>
        <taxon>Bacteroidales</taxon>
        <taxon>Bacteroidaceae</taxon>
        <taxon>Bacteroides</taxon>
    </lineage>
</organism>
<reference evidence="2 4" key="1">
    <citation type="journal article" date="2019" name="Nat. Med.">
        <title>A library of human gut bacterial isolates paired with longitudinal multiomics data enables mechanistic microbiome research.</title>
        <authorList>
            <person name="Poyet M."/>
            <person name="Groussin M."/>
            <person name="Gibbons S.M."/>
            <person name="Avila-Pacheco J."/>
            <person name="Jiang X."/>
            <person name="Kearney S.M."/>
            <person name="Perrotta A.R."/>
            <person name="Berdy B."/>
            <person name="Zhao S."/>
            <person name="Lieberman T.D."/>
            <person name="Swanson P.K."/>
            <person name="Smith M."/>
            <person name="Roesemann S."/>
            <person name="Alexander J.E."/>
            <person name="Rich S.A."/>
            <person name="Livny J."/>
            <person name="Vlamakis H."/>
            <person name="Clish C."/>
            <person name="Bullock K."/>
            <person name="Deik A."/>
            <person name="Scott J."/>
            <person name="Pierce K.A."/>
            <person name="Xavier R.J."/>
            <person name="Alm E.J."/>
        </authorList>
    </citation>
    <scope>NUCLEOTIDE SEQUENCE [LARGE SCALE GENOMIC DNA]</scope>
    <source>
        <strain evidence="2 4">BIOML-A46</strain>
    </source>
</reference>
<dbReference type="EMBL" id="VWCJ01000002">
    <property type="protein sequence ID" value="KAA5000917.1"/>
    <property type="molecule type" value="Genomic_DNA"/>
</dbReference>
<feature type="chain" id="PRO_5042709599" evidence="1">
    <location>
        <begin position="20"/>
        <end position="523"/>
    </location>
</feature>
<evidence type="ECO:0000313" key="2">
    <source>
        <dbReference type="EMBL" id="KAA5000917.1"/>
    </source>
</evidence>
<dbReference type="InterPro" id="IPR032573">
    <property type="entry name" value="DUF4925"/>
</dbReference>